<accession>A0AAW5EM08</accession>
<feature type="transmembrane region" description="Helical" evidence="5">
    <location>
        <begin position="338"/>
        <end position="363"/>
    </location>
</feature>
<proteinExistence type="predicted"/>
<feature type="transmembrane region" description="Helical" evidence="5">
    <location>
        <begin position="25"/>
        <end position="54"/>
    </location>
</feature>
<feature type="transmembrane region" description="Helical" evidence="5">
    <location>
        <begin position="214"/>
        <end position="230"/>
    </location>
</feature>
<protein>
    <submittedName>
        <fullName evidence="7">O-antigen ligase family protein</fullName>
    </submittedName>
</protein>
<sequence>MPDSARIPCPACSSWMKKPVVWGMYAFPLLLCYALAPAEILICLIVCAFVVHSAICRDWSWVRQPWFVLSVVLGADIALASAATGSVHAVVQSVLLLRYPVFVAAMAFWILSDSKDRHHLARAYAWVAMWMVVGSWQQYLWGRNIMGYGRWEDGALLGPLWAPRAGQALFMTAFPGLMPVIISLTQRRTRGGLLCAGGLLVLLILTFLLISQRMPTLLFLFGTLCLALMVRPLRLPFILACVIGMGGIAVSPVVAPQAYNKLVISFEHQMHGFADSPYGMLFIRAGVMVSDHPWVGMGYDGFRINCPNPIYFRGLPTLGISDGPHGGAPGCNLHPHNYYIQVATMAGWPGAILFCLVVIAMLYPMARGLRAHRGAEQMVMCVLAFVIIWPLQSTSSFTTQPTAGWVFIALGWALAATRKGCDSGHTGADIPDKRHMGQGT</sequence>
<dbReference type="PANTHER" id="PTHR37422:SF13">
    <property type="entry name" value="LIPOPOLYSACCHARIDE BIOSYNTHESIS PROTEIN PA4999-RELATED"/>
    <property type="match status" value="1"/>
</dbReference>
<evidence type="ECO:0000313" key="8">
    <source>
        <dbReference type="Proteomes" id="UP001202887"/>
    </source>
</evidence>
<reference evidence="7" key="1">
    <citation type="journal article" date="2021" name="Polymers (Basel)">
        <title>Highly Stretchable Bacterial Cellulose Produced by Komagataeibacter hansenii SI1.</title>
        <authorList>
            <person name="Cielecka I."/>
            <person name="Ryngajllo M."/>
            <person name="Maniukiewicz W."/>
            <person name="Bielecki S."/>
        </authorList>
    </citation>
    <scope>NUCLEOTIDE SEQUENCE</scope>
    <source>
        <strain evidence="7">SI1</strain>
    </source>
</reference>
<feature type="transmembrane region" description="Helical" evidence="5">
    <location>
        <begin position="66"/>
        <end position="83"/>
    </location>
</feature>
<dbReference type="InterPro" id="IPR007016">
    <property type="entry name" value="O-antigen_ligase-rel_domated"/>
</dbReference>
<dbReference type="AlphaFoldDB" id="A0AAW5EM08"/>
<dbReference type="EMBL" id="JAIBCX010000003">
    <property type="protein sequence ID" value="MCJ8352818.1"/>
    <property type="molecule type" value="Genomic_DNA"/>
</dbReference>
<keyword evidence="4 5" id="KW-0472">Membrane</keyword>
<evidence type="ECO:0000256" key="5">
    <source>
        <dbReference type="SAM" id="Phobius"/>
    </source>
</evidence>
<evidence type="ECO:0000313" key="7">
    <source>
        <dbReference type="EMBL" id="MCJ8352818.1"/>
    </source>
</evidence>
<evidence type="ECO:0000259" key="6">
    <source>
        <dbReference type="Pfam" id="PF04932"/>
    </source>
</evidence>
<keyword evidence="7" id="KW-0436">Ligase</keyword>
<feature type="transmembrane region" description="Helical" evidence="5">
    <location>
        <begin position="123"/>
        <end position="141"/>
    </location>
</feature>
<feature type="domain" description="O-antigen ligase-related" evidence="6">
    <location>
        <begin position="199"/>
        <end position="355"/>
    </location>
</feature>
<feature type="transmembrane region" description="Helical" evidence="5">
    <location>
        <begin position="191"/>
        <end position="208"/>
    </location>
</feature>
<feature type="transmembrane region" description="Helical" evidence="5">
    <location>
        <begin position="89"/>
        <end position="111"/>
    </location>
</feature>
<gene>
    <name evidence="7" type="ORF">K1W68_02190</name>
</gene>
<feature type="transmembrane region" description="Helical" evidence="5">
    <location>
        <begin position="237"/>
        <end position="255"/>
    </location>
</feature>
<dbReference type="GO" id="GO:0016020">
    <property type="term" value="C:membrane"/>
    <property type="evidence" value="ECO:0007669"/>
    <property type="project" value="UniProtKB-SubCell"/>
</dbReference>
<dbReference type="InterPro" id="IPR051533">
    <property type="entry name" value="WaaL-like"/>
</dbReference>
<evidence type="ECO:0000256" key="2">
    <source>
        <dbReference type="ARBA" id="ARBA00022692"/>
    </source>
</evidence>
<dbReference type="Pfam" id="PF04932">
    <property type="entry name" value="Wzy_C"/>
    <property type="match status" value="1"/>
</dbReference>
<evidence type="ECO:0000256" key="1">
    <source>
        <dbReference type="ARBA" id="ARBA00004141"/>
    </source>
</evidence>
<dbReference type="RefSeq" id="WP_247066101.1">
    <property type="nucleotide sequence ID" value="NZ_CP094848.1"/>
</dbReference>
<comment type="subcellular location">
    <subcellularLocation>
        <location evidence="1">Membrane</location>
        <topology evidence="1">Multi-pass membrane protein</topology>
    </subcellularLocation>
</comment>
<reference evidence="7" key="2">
    <citation type="submission" date="2022-03" db="EMBL/GenBank/DDBJ databases">
        <authorList>
            <person name="Ryngajllo M."/>
            <person name="Jacek P."/>
            <person name="Kubiak K."/>
        </authorList>
    </citation>
    <scope>NUCLEOTIDE SEQUENCE</scope>
    <source>
        <strain evidence="7">SI1</strain>
    </source>
</reference>
<evidence type="ECO:0000256" key="4">
    <source>
        <dbReference type="ARBA" id="ARBA00023136"/>
    </source>
</evidence>
<comment type="caution">
    <text evidence="7">The sequence shown here is derived from an EMBL/GenBank/DDBJ whole genome shotgun (WGS) entry which is preliminary data.</text>
</comment>
<keyword evidence="3 5" id="KW-1133">Transmembrane helix</keyword>
<organism evidence="7 8">
    <name type="scientific">Novacetimonas hansenii</name>
    <name type="common">Komagataeibacter hansenii</name>
    <dbReference type="NCBI Taxonomy" id="436"/>
    <lineage>
        <taxon>Bacteria</taxon>
        <taxon>Pseudomonadati</taxon>
        <taxon>Pseudomonadota</taxon>
        <taxon>Alphaproteobacteria</taxon>
        <taxon>Acetobacterales</taxon>
        <taxon>Acetobacteraceae</taxon>
        <taxon>Novacetimonas</taxon>
    </lineage>
</organism>
<dbReference type="Proteomes" id="UP001202887">
    <property type="component" value="Unassembled WGS sequence"/>
</dbReference>
<dbReference type="GO" id="GO:0016874">
    <property type="term" value="F:ligase activity"/>
    <property type="evidence" value="ECO:0007669"/>
    <property type="project" value="UniProtKB-KW"/>
</dbReference>
<feature type="transmembrane region" description="Helical" evidence="5">
    <location>
        <begin position="161"/>
        <end position="184"/>
    </location>
</feature>
<dbReference type="PANTHER" id="PTHR37422">
    <property type="entry name" value="TEICHURONIC ACID BIOSYNTHESIS PROTEIN TUAE"/>
    <property type="match status" value="1"/>
</dbReference>
<name>A0AAW5EM08_NOVHA</name>
<evidence type="ECO:0000256" key="3">
    <source>
        <dbReference type="ARBA" id="ARBA00022989"/>
    </source>
</evidence>
<keyword evidence="2 5" id="KW-0812">Transmembrane</keyword>